<dbReference type="SUPFAM" id="SSF52540">
    <property type="entry name" value="P-loop containing nucleoside triphosphate hydrolases"/>
    <property type="match status" value="1"/>
</dbReference>
<dbReference type="GO" id="GO:0005737">
    <property type="term" value="C:cytoplasm"/>
    <property type="evidence" value="ECO:0007669"/>
    <property type="project" value="UniProtKB-SubCell"/>
</dbReference>
<dbReference type="EMBL" id="AMRI01000036">
    <property type="protein sequence ID" value="EKE67863.1"/>
    <property type="molecule type" value="Genomic_DNA"/>
</dbReference>
<evidence type="ECO:0000256" key="6">
    <source>
        <dbReference type="ARBA" id="ARBA00022723"/>
    </source>
</evidence>
<keyword evidence="9" id="KW-0460">Magnesium</keyword>
<keyword evidence="5" id="KW-0819">tRNA processing</keyword>
<comment type="similarity">
    <text evidence="2">Belongs to the TsaE family.</text>
</comment>
<keyword evidence="4" id="KW-0963">Cytoplasm</keyword>
<sequence length="152" mass="16853">MRECELKDEEATVALGQALARALESGTVVHLLGDLGAGKTTLSRGLIQGLGHSGRVKSPTYTLVEPYELPGVKVYHFDLYRLCDPEELEFMGVRDYFGKDCICLIEWPQKGEGILPEPDLELALQYRPEGRHAVLTPHTDKGAEALKRLSFT</sequence>
<evidence type="ECO:0000313" key="11">
    <source>
        <dbReference type="EMBL" id="EKE67863.1"/>
    </source>
</evidence>
<gene>
    <name evidence="11" type="ORF">B3C1_17997</name>
</gene>
<evidence type="ECO:0000256" key="3">
    <source>
        <dbReference type="ARBA" id="ARBA00019010"/>
    </source>
</evidence>
<dbReference type="GO" id="GO:0046872">
    <property type="term" value="F:metal ion binding"/>
    <property type="evidence" value="ECO:0007669"/>
    <property type="project" value="UniProtKB-KW"/>
</dbReference>
<dbReference type="RefSeq" id="WP_008486594.1">
    <property type="nucleotide sequence ID" value="NZ_AMRI01000036.1"/>
</dbReference>
<organism evidence="11 12">
    <name type="scientific">Gallaecimonas xiamenensis 3-C-1</name>
    <dbReference type="NCBI Taxonomy" id="745411"/>
    <lineage>
        <taxon>Bacteria</taxon>
        <taxon>Pseudomonadati</taxon>
        <taxon>Pseudomonadota</taxon>
        <taxon>Gammaproteobacteria</taxon>
        <taxon>Enterobacterales</taxon>
        <taxon>Gallaecimonadaceae</taxon>
        <taxon>Gallaecimonas</taxon>
    </lineage>
</organism>
<evidence type="ECO:0000256" key="5">
    <source>
        <dbReference type="ARBA" id="ARBA00022694"/>
    </source>
</evidence>
<dbReference type="Proteomes" id="UP000006755">
    <property type="component" value="Unassembled WGS sequence"/>
</dbReference>
<evidence type="ECO:0000256" key="9">
    <source>
        <dbReference type="ARBA" id="ARBA00022842"/>
    </source>
</evidence>
<dbReference type="STRING" id="745411.B3C1_17997"/>
<evidence type="ECO:0000256" key="7">
    <source>
        <dbReference type="ARBA" id="ARBA00022741"/>
    </source>
</evidence>
<comment type="caution">
    <text evidence="11">The sequence shown here is derived from an EMBL/GenBank/DDBJ whole genome shotgun (WGS) entry which is preliminary data.</text>
</comment>
<dbReference type="AlphaFoldDB" id="K2IYB0"/>
<dbReference type="InterPro" id="IPR027417">
    <property type="entry name" value="P-loop_NTPase"/>
</dbReference>
<evidence type="ECO:0000256" key="10">
    <source>
        <dbReference type="ARBA" id="ARBA00032441"/>
    </source>
</evidence>
<dbReference type="FunFam" id="3.40.50.300:FF:000406">
    <property type="entry name" value="tRNA (N6-adenosine(37)-N6)-threonylcarbamoyltransferase complex ATPase TsaE"/>
    <property type="match status" value="1"/>
</dbReference>
<evidence type="ECO:0000256" key="4">
    <source>
        <dbReference type="ARBA" id="ARBA00022490"/>
    </source>
</evidence>
<evidence type="ECO:0000256" key="2">
    <source>
        <dbReference type="ARBA" id="ARBA00007599"/>
    </source>
</evidence>
<evidence type="ECO:0000313" key="12">
    <source>
        <dbReference type="Proteomes" id="UP000006755"/>
    </source>
</evidence>
<dbReference type="NCBIfam" id="TIGR00150">
    <property type="entry name" value="T6A_YjeE"/>
    <property type="match status" value="1"/>
</dbReference>
<dbReference type="eggNOG" id="COG0802">
    <property type="taxonomic scope" value="Bacteria"/>
</dbReference>
<proteinExistence type="inferred from homology"/>
<evidence type="ECO:0000256" key="1">
    <source>
        <dbReference type="ARBA" id="ARBA00004496"/>
    </source>
</evidence>
<keyword evidence="12" id="KW-1185">Reference proteome</keyword>
<keyword evidence="8" id="KW-0067">ATP-binding</keyword>
<dbReference type="Gene3D" id="3.40.50.300">
    <property type="entry name" value="P-loop containing nucleotide triphosphate hydrolases"/>
    <property type="match status" value="1"/>
</dbReference>
<dbReference type="OrthoDB" id="9800307at2"/>
<protein>
    <recommendedName>
        <fullName evidence="3">tRNA threonylcarbamoyladenosine biosynthesis protein TsaE</fullName>
    </recommendedName>
    <alternativeName>
        <fullName evidence="10">t(6)A37 threonylcarbamoyladenosine biosynthesis protein TsaE</fullName>
    </alternativeName>
</protein>
<dbReference type="Pfam" id="PF02367">
    <property type="entry name" value="TsaE"/>
    <property type="match status" value="1"/>
</dbReference>
<dbReference type="PANTHER" id="PTHR33540:SF2">
    <property type="entry name" value="TRNA THREONYLCARBAMOYLADENOSINE BIOSYNTHESIS PROTEIN TSAE"/>
    <property type="match status" value="1"/>
</dbReference>
<dbReference type="PANTHER" id="PTHR33540">
    <property type="entry name" value="TRNA THREONYLCARBAMOYLADENOSINE BIOSYNTHESIS PROTEIN TSAE"/>
    <property type="match status" value="1"/>
</dbReference>
<accession>K2IYB0</accession>
<dbReference type="GO" id="GO:0002949">
    <property type="term" value="P:tRNA threonylcarbamoyladenosine modification"/>
    <property type="evidence" value="ECO:0007669"/>
    <property type="project" value="InterPro"/>
</dbReference>
<dbReference type="InterPro" id="IPR003442">
    <property type="entry name" value="T6A_TsaE"/>
</dbReference>
<reference evidence="11 12" key="1">
    <citation type="journal article" date="2012" name="J. Bacteriol.">
        <title>Genome Sequence of Gallaecimonas xiamenensis Type Strain 3-C-1.</title>
        <authorList>
            <person name="Lai Q."/>
            <person name="Wang L."/>
            <person name="Wang W."/>
            <person name="Shao Z."/>
        </authorList>
    </citation>
    <scope>NUCLEOTIDE SEQUENCE [LARGE SCALE GENOMIC DNA]</scope>
    <source>
        <strain evidence="11 12">3-C-1</strain>
    </source>
</reference>
<keyword evidence="6" id="KW-0479">Metal-binding</keyword>
<comment type="subcellular location">
    <subcellularLocation>
        <location evidence="1">Cytoplasm</location>
    </subcellularLocation>
</comment>
<keyword evidence="7" id="KW-0547">Nucleotide-binding</keyword>
<name>K2IYB0_9GAMM</name>
<evidence type="ECO:0000256" key="8">
    <source>
        <dbReference type="ARBA" id="ARBA00022840"/>
    </source>
</evidence>
<dbReference type="PATRIC" id="fig|745411.4.peg.3538"/>
<dbReference type="GO" id="GO:0005524">
    <property type="term" value="F:ATP binding"/>
    <property type="evidence" value="ECO:0007669"/>
    <property type="project" value="UniProtKB-KW"/>
</dbReference>